<name>A0A8J4A113_9ACTN</name>
<dbReference type="EMBL" id="BOPH01000097">
    <property type="protein sequence ID" value="GIJ72098.1"/>
    <property type="molecule type" value="Genomic_DNA"/>
</dbReference>
<dbReference type="InterPro" id="IPR025242">
    <property type="entry name" value="DUF4193"/>
</dbReference>
<keyword evidence="3" id="KW-1185">Reference proteome</keyword>
<dbReference type="Proteomes" id="UP000635606">
    <property type="component" value="Unassembled WGS sequence"/>
</dbReference>
<feature type="compositionally biased region" description="Acidic residues" evidence="1">
    <location>
        <begin position="57"/>
        <end position="76"/>
    </location>
</feature>
<reference evidence="2" key="1">
    <citation type="submission" date="2021-01" db="EMBL/GenBank/DDBJ databases">
        <title>Whole genome shotgun sequence of Virgisporangium ochraceum NBRC 16418.</title>
        <authorList>
            <person name="Komaki H."/>
            <person name="Tamura T."/>
        </authorList>
    </citation>
    <scope>NUCLEOTIDE SEQUENCE</scope>
    <source>
        <strain evidence="2">NBRC 16418</strain>
    </source>
</reference>
<feature type="region of interest" description="Disordered" evidence="1">
    <location>
        <begin position="25"/>
        <end position="78"/>
    </location>
</feature>
<gene>
    <name evidence="2" type="ORF">Voc01_070150</name>
</gene>
<dbReference type="AlphaFoldDB" id="A0A8J4A113"/>
<evidence type="ECO:0000256" key="1">
    <source>
        <dbReference type="SAM" id="MobiDB-lite"/>
    </source>
</evidence>
<dbReference type="Pfam" id="PF13834">
    <property type="entry name" value="DUF4193"/>
    <property type="match status" value="1"/>
</dbReference>
<organism evidence="2 3">
    <name type="scientific">Virgisporangium ochraceum</name>
    <dbReference type="NCBI Taxonomy" id="65505"/>
    <lineage>
        <taxon>Bacteria</taxon>
        <taxon>Bacillati</taxon>
        <taxon>Actinomycetota</taxon>
        <taxon>Actinomycetes</taxon>
        <taxon>Micromonosporales</taxon>
        <taxon>Micromonosporaceae</taxon>
        <taxon>Virgisporangium</taxon>
    </lineage>
</organism>
<proteinExistence type="predicted"/>
<protein>
    <submittedName>
        <fullName evidence="2">dUTPase</fullName>
    </submittedName>
</protein>
<evidence type="ECO:0000313" key="2">
    <source>
        <dbReference type="EMBL" id="GIJ72098.1"/>
    </source>
</evidence>
<evidence type="ECO:0000313" key="3">
    <source>
        <dbReference type="Proteomes" id="UP000635606"/>
    </source>
</evidence>
<sequence>MASQLPVFRWGWVYGRLTHQLEGAAIDYDSPRRPPTGDDGMDELQARDRTARPPTADLDEVDTADGVEPPDADMSGEELTVPVSPMRSDELQCPRCFLVHHRSQFVLRADGLNVCRECS</sequence>
<comment type="caution">
    <text evidence="2">The sequence shown here is derived from an EMBL/GenBank/DDBJ whole genome shotgun (WGS) entry which is preliminary data.</text>
</comment>
<accession>A0A8J4A113</accession>